<feature type="region of interest" description="Disordered" evidence="1">
    <location>
        <begin position="1"/>
        <end position="72"/>
    </location>
</feature>
<feature type="compositionally biased region" description="Basic and acidic residues" evidence="1">
    <location>
        <begin position="18"/>
        <end position="30"/>
    </location>
</feature>
<keyword evidence="3" id="KW-1185">Reference proteome</keyword>
<gene>
    <name evidence="2" type="ORF">POL72_44290</name>
</gene>
<feature type="compositionally biased region" description="Basic and acidic residues" evidence="1">
    <location>
        <begin position="1"/>
        <end position="10"/>
    </location>
</feature>
<dbReference type="RefSeq" id="WP_272102949.1">
    <property type="nucleotide sequence ID" value="NZ_JAQNDK010000006.1"/>
</dbReference>
<comment type="caution">
    <text evidence="2">The sequence shown here is derived from an EMBL/GenBank/DDBJ whole genome shotgun (WGS) entry which is preliminary data.</text>
</comment>
<evidence type="ECO:0000313" key="3">
    <source>
        <dbReference type="Proteomes" id="UP001217485"/>
    </source>
</evidence>
<proteinExistence type="predicted"/>
<dbReference type="Proteomes" id="UP001217485">
    <property type="component" value="Unassembled WGS sequence"/>
</dbReference>
<reference evidence="2 3" key="1">
    <citation type="submission" date="2023-01" db="EMBL/GenBank/DDBJ databases">
        <title>Minimal conservation of predation-associated metabolite biosynthetic gene clusters underscores biosynthetic potential of Myxococcota including descriptions for ten novel species: Archangium lansinium sp. nov., Myxococcus landrumus sp. nov., Nannocystis bai.</title>
        <authorList>
            <person name="Ahearne A."/>
            <person name="Stevens C."/>
            <person name="Dowd S."/>
        </authorList>
    </citation>
    <scope>NUCLEOTIDE SEQUENCE [LARGE SCALE GENOMIC DNA]</scope>
    <source>
        <strain evidence="2 3">WIWO2</strain>
    </source>
</reference>
<name>A0ABT5CGQ3_9BACT</name>
<protein>
    <submittedName>
        <fullName evidence="2">Uncharacterized protein</fullName>
    </submittedName>
</protein>
<sequence>MARSELHEGARGPAGGDVDSRAAPQEHDAETSLGELAAEGHELSGVRLDPGPQAVASRTPKHTSPVPRLSAH</sequence>
<accession>A0ABT5CGQ3</accession>
<dbReference type="EMBL" id="JAQNDK010000006">
    <property type="protein sequence ID" value="MDC0684818.1"/>
    <property type="molecule type" value="Genomic_DNA"/>
</dbReference>
<organism evidence="2 3">
    <name type="scientific">Sorangium atrum</name>
    <dbReference type="NCBI Taxonomy" id="2995308"/>
    <lineage>
        <taxon>Bacteria</taxon>
        <taxon>Pseudomonadati</taxon>
        <taxon>Myxococcota</taxon>
        <taxon>Polyangia</taxon>
        <taxon>Polyangiales</taxon>
        <taxon>Polyangiaceae</taxon>
        <taxon>Sorangium</taxon>
    </lineage>
</organism>
<evidence type="ECO:0000256" key="1">
    <source>
        <dbReference type="SAM" id="MobiDB-lite"/>
    </source>
</evidence>
<evidence type="ECO:0000313" key="2">
    <source>
        <dbReference type="EMBL" id="MDC0684818.1"/>
    </source>
</evidence>